<organism evidence="1 2">
    <name type="scientific">Stenomitos frigidus ULC18</name>
    <dbReference type="NCBI Taxonomy" id="2107698"/>
    <lineage>
        <taxon>Bacteria</taxon>
        <taxon>Bacillati</taxon>
        <taxon>Cyanobacteriota</taxon>
        <taxon>Cyanophyceae</taxon>
        <taxon>Leptolyngbyales</taxon>
        <taxon>Leptolyngbyaceae</taxon>
        <taxon>Stenomitos</taxon>
    </lineage>
</organism>
<dbReference type="EMBL" id="PVWK01000044">
    <property type="protein sequence ID" value="PSB30992.1"/>
    <property type="molecule type" value="Genomic_DNA"/>
</dbReference>
<dbReference type="Proteomes" id="UP000239576">
    <property type="component" value="Unassembled WGS sequence"/>
</dbReference>
<sequence>MFDRDGSFKQFPVNREKTQIYLKGVEMQSSRTSLPYPLLQNRACQFSGTRLLNHQVLVLHTMSCWHIALTHGSVALFWQLQHQLRSWRFIHT</sequence>
<dbReference type="AlphaFoldDB" id="A0A2T1EE13"/>
<evidence type="ECO:0000313" key="2">
    <source>
        <dbReference type="Proteomes" id="UP000239576"/>
    </source>
</evidence>
<reference evidence="1 2" key="2">
    <citation type="submission" date="2018-03" db="EMBL/GenBank/DDBJ databases">
        <title>The ancient ancestry and fast evolution of plastids.</title>
        <authorList>
            <person name="Moore K.R."/>
            <person name="Magnabosco C."/>
            <person name="Momper L."/>
            <person name="Gold D.A."/>
            <person name="Bosak T."/>
            <person name="Fournier G.P."/>
        </authorList>
    </citation>
    <scope>NUCLEOTIDE SEQUENCE [LARGE SCALE GENOMIC DNA]</scope>
    <source>
        <strain evidence="1 2">ULC18</strain>
    </source>
</reference>
<reference evidence="2" key="1">
    <citation type="submission" date="2018-02" db="EMBL/GenBank/DDBJ databases">
        <authorList>
            <person name="Moore K."/>
            <person name="Momper L."/>
        </authorList>
    </citation>
    <scope>NUCLEOTIDE SEQUENCE [LARGE SCALE GENOMIC DNA]</scope>
    <source>
        <strain evidence="2">ULC18</strain>
    </source>
</reference>
<gene>
    <name evidence="1" type="ORF">C7B82_07865</name>
</gene>
<comment type="caution">
    <text evidence="1">The sequence shown here is derived from an EMBL/GenBank/DDBJ whole genome shotgun (WGS) entry which is preliminary data.</text>
</comment>
<proteinExistence type="predicted"/>
<protein>
    <submittedName>
        <fullName evidence="1">Uncharacterized protein</fullName>
    </submittedName>
</protein>
<name>A0A2T1EE13_9CYAN</name>
<accession>A0A2T1EE13</accession>
<keyword evidence="2" id="KW-1185">Reference proteome</keyword>
<evidence type="ECO:0000313" key="1">
    <source>
        <dbReference type="EMBL" id="PSB30992.1"/>
    </source>
</evidence>